<sequence length="326" mass="36764">MLIPLRNEAENIEALFIEIRKLDYPALDILLIDDQSEDRTFGLLEEKARLDSRMKVLKSLGSGKKTALQLGVEQARTELILCSDADCGFSEHWLKKMLAPFADPRVQLVCGPVISAEQSTFFQRFQQIEWASILLMTQYFFAVKKPLMCSGANLAYRKSAFQKVNGYDQNFHYLSGDDEFLLKKILRKFGAESCVYLPFAESLVLTKPQAKVSEMINQRVRWAGKWRVHRDRMHAWSAVLPVLAQVIWGGSVMLMGLGQLGVLMFLAVWLGKISAEGIALGRVLRALGFHRSGFDFVLTSLAHTLYVLTVAVGALRGNFLWKGRSN</sequence>
<dbReference type="InterPro" id="IPR001173">
    <property type="entry name" value="Glyco_trans_2-like"/>
</dbReference>
<dbReference type="SUPFAM" id="SSF53448">
    <property type="entry name" value="Nucleotide-diphospho-sugar transferases"/>
    <property type="match status" value="1"/>
</dbReference>
<dbReference type="PANTHER" id="PTHR43630">
    <property type="entry name" value="POLY-BETA-1,6-N-ACETYL-D-GLUCOSAMINE SYNTHASE"/>
    <property type="match status" value="1"/>
</dbReference>
<accession>A0ABN1N3R6</accession>
<feature type="domain" description="Glycosyltransferase 2-like" evidence="5">
    <location>
        <begin position="2"/>
        <end position="163"/>
    </location>
</feature>
<dbReference type="EMBL" id="BAAAFI010000045">
    <property type="protein sequence ID" value="GAA0880538.1"/>
    <property type="molecule type" value="Genomic_DNA"/>
</dbReference>
<comment type="caution">
    <text evidence="6">The sequence shown here is derived from an EMBL/GenBank/DDBJ whole genome shotgun (WGS) entry which is preliminary data.</text>
</comment>
<evidence type="ECO:0000256" key="2">
    <source>
        <dbReference type="ARBA" id="ARBA00022676"/>
    </source>
</evidence>
<evidence type="ECO:0000256" key="1">
    <source>
        <dbReference type="ARBA" id="ARBA00006739"/>
    </source>
</evidence>
<keyword evidence="2" id="KW-0328">Glycosyltransferase</keyword>
<dbReference type="Proteomes" id="UP001500469">
    <property type="component" value="Unassembled WGS sequence"/>
</dbReference>
<keyword evidence="3" id="KW-0808">Transferase</keyword>
<evidence type="ECO:0000259" key="5">
    <source>
        <dbReference type="Pfam" id="PF00535"/>
    </source>
</evidence>
<dbReference type="InterPro" id="IPR029044">
    <property type="entry name" value="Nucleotide-diphossugar_trans"/>
</dbReference>
<dbReference type="PANTHER" id="PTHR43630:SF1">
    <property type="entry name" value="POLY-BETA-1,6-N-ACETYL-D-GLUCOSAMINE SYNTHASE"/>
    <property type="match status" value="1"/>
</dbReference>
<proteinExistence type="inferred from homology"/>
<keyword evidence="4" id="KW-0812">Transmembrane</keyword>
<feature type="transmembrane region" description="Helical" evidence="4">
    <location>
        <begin position="296"/>
        <end position="315"/>
    </location>
</feature>
<keyword evidence="7" id="KW-1185">Reference proteome</keyword>
<comment type="similarity">
    <text evidence="1">Belongs to the glycosyltransferase 2 family.</text>
</comment>
<dbReference type="Pfam" id="PF00535">
    <property type="entry name" value="Glycos_transf_2"/>
    <property type="match status" value="1"/>
</dbReference>
<protein>
    <submittedName>
        <fullName evidence="6">Glycosyltransferase</fullName>
    </submittedName>
</protein>
<keyword evidence="4" id="KW-1133">Transmembrane helix</keyword>
<dbReference type="Gene3D" id="3.90.550.10">
    <property type="entry name" value="Spore Coat Polysaccharide Biosynthesis Protein SpsA, Chain A"/>
    <property type="match status" value="1"/>
</dbReference>
<reference evidence="6 7" key="1">
    <citation type="journal article" date="2019" name="Int. J. Syst. Evol. Microbiol.">
        <title>The Global Catalogue of Microorganisms (GCM) 10K type strain sequencing project: providing services to taxonomists for standard genome sequencing and annotation.</title>
        <authorList>
            <consortium name="The Broad Institute Genomics Platform"/>
            <consortium name="The Broad Institute Genome Sequencing Center for Infectious Disease"/>
            <person name="Wu L."/>
            <person name="Ma J."/>
        </authorList>
    </citation>
    <scope>NUCLEOTIDE SEQUENCE [LARGE SCALE GENOMIC DNA]</scope>
    <source>
        <strain evidence="6 7">JCM 16112</strain>
    </source>
</reference>
<evidence type="ECO:0000256" key="3">
    <source>
        <dbReference type="ARBA" id="ARBA00022679"/>
    </source>
</evidence>
<keyword evidence="4" id="KW-0472">Membrane</keyword>
<feature type="transmembrane region" description="Helical" evidence="4">
    <location>
        <begin position="235"/>
        <end position="257"/>
    </location>
</feature>
<feature type="transmembrane region" description="Helical" evidence="4">
    <location>
        <begin position="263"/>
        <end position="284"/>
    </location>
</feature>
<gene>
    <name evidence="6" type="ORF">GCM10009119_35080</name>
</gene>
<organism evidence="6 7">
    <name type="scientific">Algoriphagus jejuensis</name>
    <dbReference type="NCBI Taxonomy" id="419934"/>
    <lineage>
        <taxon>Bacteria</taxon>
        <taxon>Pseudomonadati</taxon>
        <taxon>Bacteroidota</taxon>
        <taxon>Cytophagia</taxon>
        <taxon>Cytophagales</taxon>
        <taxon>Cyclobacteriaceae</taxon>
        <taxon>Algoriphagus</taxon>
    </lineage>
</organism>
<evidence type="ECO:0000313" key="7">
    <source>
        <dbReference type="Proteomes" id="UP001500469"/>
    </source>
</evidence>
<evidence type="ECO:0000256" key="4">
    <source>
        <dbReference type="SAM" id="Phobius"/>
    </source>
</evidence>
<evidence type="ECO:0000313" key="6">
    <source>
        <dbReference type="EMBL" id="GAA0880538.1"/>
    </source>
</evidence>
<name>A0ABN1N3R6_9BACT</name>